<proteinExistence type="predicted"/>
<dbReference type="Proteomes" id="UP000219331">
    <property type="component" value="Unassembled WGS sequence"/>
</dbReference>
<evidence type="ECO:0000256" key="1">
    <source>
        <dbReference type="SAM" id="Phobius"/>
    </source>
</evidence>
<evidence type="ECO:0000256" key="2">
    <source>
        <dbReference type="SAM" id="SignalP"/>
    </source>
</evidence>
<protein>
    <submittedName>
        <fullName evidence="3">Uncharacterized protein</fullName>
    </submittedName>
</protein>
<dbReference type="EMBL" id="OBML01000012">
    <property type="protein sequence ID" value="SOC22853.1"/>
    <property type="molecule type" value="Genomic_DNA"/>
</dbReference>
<sequence>MAYLRTALFSGTGAALAAMTAITVLSRIEGKGAARPVNATSHVLWGPKEATRDEIDLAHTGTGLGINVGSAFFWGAIFALAAPRPASTPRRSLIARAFGTTLLAAVVDYAVMPKRLRPGWELVLQARSVAAALAAMGTGLAAGGLVAREMDAPQKLVSTLAFDPVKSSD</sequence>
<keyword evidence="2" id="KW-0732">Signal</keyword>
<keyword evidence="1" id="KW-1133">Transmembrane helix</keyword>
<dbReference type="OrthoDB" id="7281312at2"/>
<keyword evidence="4" id="KW-1185">Reference proteome</keyword>
<evidence type="ECO:0000313" key="4">
    <source>
        <dbReference type="Proteomes" id="UP000219331"/>
    </source>
</evidence>
<keyword evidence="1" id="KW-0812">Transmembrane</keyword>
<feature type="chain" id="PRO_5012944903" evidence="2">
    <location>
        <begin position="18"/>
        <end position="169"/>
    </location>
</feature>
<gene>
    <name evidence="3" type="ORF">SAMN05421512_112162</name>
</gene>
<accession>A0A285TK38</accession>
<feature type="transmembrane region" description="Helical" evidence="1">
    <location>
        <begin position="93"/>
        <end position="112"/>
    </location>
</feature>
<feature type="transmembrane region" description="Helical" evidence="1">
    <location>
        <begin position="124"/>
        <end position="147"/>
    </location>
</feature>
<feature type="signal peptide" evidence="2">
    <location>
        <begin position="1"/>
        <end position="17"/>
    </location>
</feature>
<organism evidence="3 4">
    <name type="scientific">Stappia indica</name>
    <dbReference type="NCBI Taxonomy" id="538381"/>
    <lineage>
        <taxon>Bacteria</taxon>
        <taxon>Pseudomonadati</taxon>
        <taxon>Pseudomonadota</taxon>
        <taxon>Alphaproteobacteria</taxon>
        <taxon>Hyphomicrobiales</taxon>
        <taxon>Stappiaceae</taxon>
        <taxon>Stappia</taxon>
    </lineage>
</organism>
<evidence type="ECO:0000313" key="3">
    <source>
        <dbReference type="EMBL" id="SOC22853.1"/>
    </source>
</evidence>
<keyword evidence="1" id="KW-0472">Membrane</keyword>
<dbReference type="STRING" id="538381.GCA_001696535_00767"/>
<reference evidence="3 4" key="1">
    <citation type="submission" date="2017-08" db="EMBL/GenBank/DDBJ databases">
        <authorList>
            <person name="de Groot N.N."/>
        </authorList>
    </citation>
    <scope>NUCLEOTIDE SEQUENCE [LARGE SCALE GENOMIC DNA]</scope>
    <source>
        <strain evidence="3 4">USBA 352</strain>
    </source>
</reference>
<dbReference type="AlphaFoldDB" id="A0A285TK38"/>
<name>A0A285TK38_9HYPH</name>
<dbReference type="RefSeq" id="WP_097176177.1">
    <property type="nucleotide sequence ID" value="NZ_OBML01000012.1"/>
</dbReference>
<feature type="transmembrane region" description="Helical" evidence="1">
    <location>
        <begin position="64"/>
        <end position="81"/>
    </location>
</feature>